<keyword evidence="8" id="KW-0325">Glycoprotein</keyword>
<reference evidence="13" key="1">
    <citation type="submission" date="2021-04" db="EMBL/GenBank/DDBJ databases">
        <authorList>
            <consortium name="Molecular Ecology Group"/>
        </authorList>
    </citation>
    <scope>NUCLEOTIDE SEQUENCE</scope>
</reference>
<proteinExistence type="predicted"/>
<name>A0A8S3YV24_9EUPU</name>
<organism evidence="13 14">
    <name type="scientific">Candidula unifasciata</name>
    <dbReference type="NCBI Taxonomy" id="100452"/>
    <lineage>
        <taxon>Eukaryota</taxon>
        <taxon>Metazoa</taxon>
        <taxon>Spiralia</taxon>
        <taxon>Lophotrochozoa</taxon>
        <taxon>Mollusca</taxon>
        <taxon>Gastropoda</taxon>
        <taxon>Heterobranchia</taxon>
        <taxon>Euthyneura</taxon>
        <taxon>Panpulmonata</taxon>
        <taxon>Eupulmonata</taxon>
        <taxon>Stylommatophora</taxon>
        <taxon>Helicina</taxon>
        <taxon>Helicoidea</taxon>
        <taxon>Geomitridae</taxon>
        <taxon>Candidula</taxon>
    </lineage>
</organism>
<dbReference type="FunFam" id="3.40.190.10:FF:000061">
    <property type="entry name" value="Glutamate receptor, ionotropic kainate"/>
    <property type="match status" value="1"/>
</dbReference>
<keyword evidence="2" id="KW-0813">Transport</keyword>
<dbReference type="InterPro" id="IPR001320">
    <property type="entry name" value="Iontro_rcpt_C"/>
</dbReference>
<comment type="caution">
    <text evidence="13">The sequence shown here is derived from an EMBL/GenBank/DDBJ whole genome shotgun (WGS) entry which is preliminary data.</text>
</comment>
<evidence type="ECO:0000256" key="7">
    <source>
        <dbReference type="ARBA" id="ARBA00023170"/>
    </source>
</evidence>
<accession>A0A8S3YV24</accession>
<feature type="transmembrane region" description="Helical" evidence="11">
    <location>
        <begin position="192"/>
        <end position="216"/>
    </location>
</feature>
<keyword evidence="6 11" id="KW-0472">Membrane</keyword>
<dbReference type="GO" id="GO:0016020">
    <property type="term" value="C:membrane"/>
    <property type="evidence" value="ECO:0007669"/>
    <property type="project" value="UniProtKB-SubCell"/>
</dbReference>
<dbReference type="Gene3D" id="3.40.190.10">
    <property type="entry name" value="Periplasmic binding protein-like II"/>
    <property type="match status" value="1"/>
</dbReference>
<dbReference type="AlphaFoldDB" id="A0A8S3YV24"/>
<gene>
    <name evidence="13" type="ORF">CUNI_LOCUS6585</name>
</gene>
<keyword evidence="4 11" id="KW-1133">Transmembrane helix</keyword>
<evidence type="ECO:0000256" key="10">
    <source>
        <dbReference type="ARBA" id="ARBA00023303"/>
    </source>
</evidence>
<evidence type="ECO:0000256" key="9">
    <source>
        <dbReference type="ARBA" id="ARBA00023286"/>
    </source>
</evidence>
<evidence type="ECO:0000256" key="3">
    <source>
        <dbReference type="ARBA" id="ARBA00022692"/>
    </source>
</evidence>
<evidence type="ECO:0000256" key="2">
    <source>
        <dbReference type="ARBA" id="ARBA00022448"/>
    </source>
</evidence>
<protein>
    <recommendedName>
        <fullName evidence="12">Ionotropic glutamate receptor C-terminal domain-containing protein</fullName>
    </recommendedName>
</protein>
<keyword evidence="5" id="KW-0406">Ion transport</keyword>
<dbReference type="SMART" id="SM00079">
    <property type="entry name" value="PBPe"/>
    <property type="match status" value="1"/>
</dbReference>
<dbReference type="Proteomes" id="UP000678393">
    <property type="component" value="Unassembled WGS sequence"/>
</dbReference>
<evidence type="ECO:0000259" key="12">
    <source>
        <dbReference type="SMART" id="SM00079"/>
    </source>
</evidence>
<dbReference type="SUPFAM" id="SSF53850">
    <property type="entry name" value="Periplasmic binding protein-like II"/>
    <property type="match status" value="1"/>
</dbReference>
<keyword evidence="10" id="KW-0407">Ion channel</keyword>
<feature type="non-terminal residue" evidence="13">
    <location>
        <position position="320"/>
    </location>
</feature>
<evidence type="ECO:0000256" key="8">
    <source>
        <dbReference type="ARBA" id="ARBA00023180"/>
    </source>
</evidence>
<dbReference type="PANTHER" id="PTHR18966">
    <property type="entry name" value="IONOTROPIC GLUTAMATE RECEPTOR"/>
    <property type="match status" value="1"/>
</dbReference>
<evidence type="ECO:0000256" key="4">
    <source>
        <dbReference type="ARBA" id="ARBA00022989"/>
    </source>
</evidence>
<dbReference type="GO" id="GO:0015276">
    <property type="term" value="F:ligand-gated monoatomic ion channel activity"/>
    <property type="evidence" value="ECO:0007669"/>
    <property type="project" value="InterPro"/>
</dbReference>
<evidence type="ECO:0000256" key="5">
    <source>
        <dbReference type="ARBA" id="ARBA00023065"/>
    </source>
</evidence>
<comment type="subcellular location">
    <subcellularLocation>
        <location evidence="1">Membrane</location>
        <topology evidence="1">Multi-pass membrane protein</topology>
    </subcellularLocation>
</comment>
<keyword evidence="9" id="KW-1071">Ligand-gated ion channel</keyword>
<dbReference type="EMBL" id="CAJHNH020001010">
    <property type="protein sequence ID" value="CAG5121027.1"/>
    <property type="molecule type" value="Genomic_DNA"/>
</dbReference>
<dbReference type="OrthoDB" id="5984008at2759"/>
<feature type="domain" description="Ionotropic glutamate receptor C-terminal" evidence="12">
    <location>
        <begin position="9"/>
        <end position="170"/>
    </location>
</feature>
<evidence type="ECO:0000256" key="11">
    <source>
        <dbReference type="SAM" id="Phobius"/>
    </source>
</evidence>
<evidence type="ECO:0000256" key="6">
    <source>
        <dbReference type="ARBA" id="ARBA00023136"/>
    </source>
</evidence>
<dbReference type="InterPro" id="IPR015683">
    <property type="entry name" value="Ionotropic_Glu_rcpt"/>
</dbReference>
<sequence length="320" mass="36544">EEEEESDDDYDIYDEYLKYCYPYILYIMAIPIKHTSFFSDINPRAISTPYCGWDLVVLHANHHLLESNIDTYKRMYAYMKDRPHVMAETYQQGIERVRKGNYAFFMENLMIDYQVQRDCELMQVGGQLDSKGYGVGLPMNSPYRDKLSMAILELQEGGVIQMLYNKWWKDTSTCIRDDTKESKANALGVENVGGIFVVLLVGLALAVVVAMLEFIYKSKENAHEGRASLCTEIIRELRFAIRCGGSSKRLKNRNKTNCTSCQHTKIQLNQSPNGVLQPPQGSKHIAPVPSIITTAVHSEPDYGREHKGDYLQVDCSDHEV</sequence>
<keyword evidence="14" id="KW-1185">Reference proteome</keyword>
<evidence type="ECO:0000256" key="1">
    <source>
        <dbReference type="ARBA" id="ARBA00004141"/>
    </source>
</evidence>
<keyword evidence="7" id="KW-0675">Receptor</keyword>
<evidence type="ECO:0000313" key="13">
    <source>
        <dbReference type="EMBL" id="CAG5121027.1"/>
    </source>
</evidence>
<evidence type="ECO:0000313" key="14">
    <source>
        <dbReference type="Proteomes" id="UP000678393"/>
    </source>
</evidence>
<keyword evidence="3 11" id="KW-0812">Transmembrane</keyword>